<proteinExistence type="predicted"/>
<reference evidence="3" key="1">
    <citation type="journal article" date="2014" name="Proc. Natl. Acad. Sci. U.S.A.">
        <title>Extensive sampling of basidiomycete genomes demonstrates inadequacy of the white-rot/brown-rot paradigm for wood decay fungi.</title>
        <authorList>
            <person name="Riley R."/>
            <person name="Salamov A.A."/>
            <person name="Brown D.W."/>
            <person name="Nagy L.G."/>
            <person name="Floudas D."/>
            <person name="Held B.W."/>
            <person name="Levasseur A."/>
            <person name="Lombard V."/>
            <person name="Morin E."/>
            <person name="Otillar R."/>
            <person name="Lindquist E.A."/>
            <person name="Sun H."/>
            <person name="LaButti K.M."/>
            <person name="Schmutz J."/>
            <person name="Jabbour D."/>
            <person name="Luo H."/>
            <person name="Baker S.E."/>
            <person name="Pisabarro A.G."/>
            <person name="Walton J.D."/>
            <person name="Blanchette R.A."/>
            <person name="Henrissat B."/>
            <person name="Martin F."/>
            <person name="Cullen D."/>
            <person name="Hibbett D.S."/>
            <person name="Grigoriev I.V."/>
        </authorList>
    </citation>
    <scope>NUCLEOTIDE SEQUENCE [LARGE SCALE GENOMIC DNA]</scope>
    <source>
        <strain evidence="3">MUCL 33604</strain>
    </source>
</reference>
<organism evidence="2 3">
    <name type="scientific">Jaapia argillacea MUCL 33604</name>
    <dbReference type="NCBI Taxonomy" id="933084"/>
    <lineage>
        <taxon>Eukaryota</taxon>
        <taxon>Fungi</taxon>
        <taxon>Dikarya</taxon>
        <taxon>Basidiomycota</taxon>
        <taxon>Agaricomycotina</taxon>
        <taxon>Agaricomycetes</taxon>
        <taxon>Agaricomycetidae</taxon>
        <taxon>Jaapiales</taxon>
        <taxon>Jaapiaceae</taxon>
        <taxon>Jaapia</taxon>
    </lineage>
</organism>
<protein>
    <recommendedName>
        <fullName evidence="4">Secreted protein</fullName>
    </recommendedName>
</protein>
<keyword evidence="1" id="KW-0732">Signal</keyword>
<evidence type="ECO:0000313" key="2">
    <source>
        <dbReference type="EMBL" id="KDQ61996.1"/>
    </source>
</evidence>
<dbReference type="AlphaFoldDB" id="A0A067QHD0"/>
<feature type="signal peptide" evidence="1">
    <location>
        <begin position="1"/>
        <end position="21"/>
    </location>
</feature>
<dbReference type="HOGENOM" id="CLU_2455040_0_0_1"/>
<dbReference type="Proteomes" id="UP000027265">
    <property type="component" value="Unassembled WGS sequence"/>
</dbReference>
<evidence type="ECO:0008006" key="4">
    <source>
        <dbReference type="Google" id="ProtNLM"/>
    </source>
</evidence>
<dbReference type="EMBL" id="KL197712">
    <property type="protein sequence ID" value="KDQ61996.1"/>
    <property type="molecule type" value="Genomic_DNA"/>
</dbReference>
<gene>
    <name evidence="2" type="ORF">JAAARDRAFT_528968</name>
</gene>
<accession>A0A067QHD0</accession>
<sequence length="89" mass="10173">MVKPIRILILRFRLASTSTEAASLEIPSNVQGISELYPAKWSLCRARTVAVIKITRSNIHRSPKPIWFYVECQNFILSVKLCGQVEKRT</sequence>
<keyword evidence="3" id="KW-1185">Reference proteome</keyword>
<name>A0A067QHD0_9AGAM</name>
<dbReference type="InParanoid" id="A0A067QHD0"/>
<evidence type="ECO:0000313" key="3">
    <source>
        <dbReference type="Proteomes" id="UP000027265"/>
    </source>
</evidence>
<feature type="chain" id="PRO_5001644053" description="Secreted protein" evidence="1">
    <location>
        <begin position="22"/>
        <end position="89"/>
    </location>
</feature>
<evidence type="ECO:0000256" key="1">
    <source>
        <dbReference type="SAM" id="SignalP"/>
    </source>
</evidence>